<dbReference type="VEuPathDB" id="TriTrypDB:BSAL_65185"/>
<evidence type="ECO:0000256" key="1">
    <source>
        <dbReference type="SAM" id="MobiDB-lite"/>
    </source>
</evidence>
<feature type="region of interest" description="Disordered" evidence="1">
    <location>
        <begin position="21"/>
        <end position="74"/>
    </location>
</feature>
<reference evidence="3" key="1">
    <citation type="submission" date="2015-09" db="EMBL/GenBank/DDBJ databases">
        <authorList>
            <consortium name="Pathogen Informatics"/>
        </authorList>
    </citation>
    <scope>NUCLEOTIDE SEQUENCE [LARGE SCALE GENOMIC DNA]</scope>
    <source>
        <strain evidence="3">Lake Konstanz</strain>
    </source>
</reference>
<sequence>MGANISCCDGPLGSLSVAEQQHLTSQRHAPSSEAPPLLPHHLSGFAPLHTTTPCELGGAGSTNRWEERGSPCGMWRSSAMASSARLTASDNMTTIEEGHADMALRIPSPPGEEEEACASFLVVGASADTAQFEVVAEEQQHHAPMLACGASSAPTIDRQPPLACLQDPHLSPPRRQRRLTRRRPSRLQSLRAPLHECFEPLCPWSTAWTSLMSSWRSGHRK</sequence>
<accession>A0A0S4ISV2</accession>
<gene>
    <name evidence="2" type="ORF">BSAL_65185</name>
</gene>
<protein>
    <submittedName>
        <fullName evidence="2">Uncharacterized protein</fullName>
    </submittedName>
</protein>
<dbReference type="Proteomes" id="UP000051952">
    <property type="component" value="Unassembled WGS sequence"/>
</dbReference>
<organism evidence="2 3">
    <name type="scientific">Bodo saltans</name>
    <name type="common">Flagellated protozoan</name>
    <dbReference type="NCBI Taxonomy" id="75058"/>
    <lineage>
        <taxon>Eukaryota</taxon>
        <taxon>Discoba</taxon>
        <taxon>Euglenozoa</taxon>
        <taxon>Kinetoplastea</taxon>
        <taxon>Metakinetoplastina</taxon>
        <taxon>Eubodonida</taxon>
        <taxon>Bodonidae</taxon>
        <taxon>Bodo</taxon>
    </lineage>
</organism>
<feature type="region of interest" description="Disordered" evidence="1">
    <location>
        <begin position="160"/>
        <end position="186"/>
    </location>
</feature>
<proteinExistence type="predicted"/>
<keyword evidence="3" id="KW-1185">Reference proteome</keyword>
<evidence type="ECO:0000313" key="3">
    <source>
        <dbReference type="Proteomes" id="UP000051952"/>
    </source>
</evidence>
<dbReference type="EMBL" id="CYKH01000397">
    <property type="protein sequence ID" value="CUF73201.1"/>
    <property type="molecule type" value="Genomic_DNA"/>
</dbReference>
<evidence type="ECO:0000313" key="2">
    <source>
        <dbReference type="EMBL" id="CUF73201.1"/>
    </source>
</evidence>
<dbReference type="AlphaFoldDB" id="A0A0S4ISV2"/>
<name>A0A0S4ISV2_BODSA</name>
<feature type="compositionally biased region" description="Basic residues" evidence="1">
    <location>
        <begin position="172"/>
        <end position="185"/>
    </location>
</feature>